<dbReference type="NCBIfam" id="NF008453">
    <property type="entry name" value="PRK11308.1"/>
    <property type="match status" value="1"/>
</dbReference>
<keyword evidence="7" id="KW-1185">Reference proteome</keyword>
<evidence type="ECO:0000256" key="1">
    <source>
        <dbReference type="ARBA" id="ARBA00005417"/>
    </source>
</evidence>
<dbReference type="Proteomes" id="UP001356080">
    <property type="component" value="Unassembled WGS sequence"/>
</dbReference>
<reference evidence="6 7" key="1">
    <citation type="submission" date="2024-01" db="EMBL/GenBank/DDBJ databases">
        <title>Survival strategy associated with biotechnological potential of Virgibacillus dokdonensis T4.6 isolated from salt-fermented shrimp paste.</title>
        <authorList>
            <person name="Doan T.V."/>
            <person name="Quach N.T."/>
            <person name="Phi Q.-T."/>
        </authorList>
    </citation>
    <scope>NUCLEOTIDE SEQUENCE [LARGE SCALE GENOMIC DNA]</scope>
    <source>
        <strain evidence="6 7">T4.6</strain>
    </source>
</reference>
<protein>
    <submittedName>
        <fullName evidence="6">Dipeptide ABC transporter ATP-binding protein</fullName>
    </submittedName>
</protein>
<keyword evidence="2" id="KW-0813">Transport</keyword>
<dbReference type="PROSITE" id="PS50893">
    <property type="entry name" value="ABC_TRANSPORTER_2"/>
    <property type="match status" value="1"/>
</dbReference>
<dbReference type="SUPFAM" id="SSF52540">
    <property type="entry name" value="P-loop containing nucleoside triphosphate hydrolases"/>
    <property type="match status" value="1"/>
</dbReference>
<gene>
    <name evidence="6" type="ORF">V2W34_04955</name>
</gene>
<evidence type="ECO:0000313" key="6">
    <source>
        <dbReference type="EMBL" id="MEF2291360.1"/>
    </source>
</evidence>
<dbReference type="InterPro" id="IPR003439">
    <property type="entry name" value="ABC_transporter-like_ATP-bd"/>
</dbReference>
<dbReference type="GO" id="GO:0005524">
    <property type="term" value="F:ATP binding"/>
    <property type="evidence" value="ECO:0007669"/>
    <property type="project" value="UniProtKB-KW"/>
</dbReference>
<sequence length="322" mass="35887">MVQPLLEVKGLQKHFAVKGGVFGRKKRVIKAVDDVSFSVREGEILGIVGESGCGKSTTGKAILRLLEPSSGEVMFAGKRIKDLEAKELRKLRKDMQIIFQDPYASLNPRHTVEKIIAEPLLVHGMAAKAARKQRVKELLEIVGLNSYHASRYPHQFSGGQRQRIGIARALANHPKLIICDEAVSALDVSVQAQILNLMQKLREEFQLTYLFIAHDLSVVKYISDRVGVMYLGRMMELADKDTLYENPKHPYTQALLSAVPTPDPDGIRERIILKGDVPSPANPPPGCVFHTRCPQAMDICKTAKPAFQEMEANHFIACHLYT</sequence>
<proteinExistence type="inferred from homology"/>
<accession>A0ABU7VE97</accession>
<dbReference type="Pfam" id="PF08352">
    <property type="entry name" value="oligo_HPY"/>
    <property type="match status" value="1"/>
</dbReference>
<dbReference type="Gene3D" id="3.40.50.300">
    <property type="entry name" value="P-loop containing nucleotide triphosphate hydrolases"/>
    <property type="match status" value="1"/>
</dbReference>
<keyword evidence="3" id="KW-0547">Nucleotide-binding</keyword>
<evidence type="ECO:0000259" key="5">
    <source>
        <dbReference type="PROSITE" id="PS50893"/>
    </source>
</evidence>
<dbReference type="EMBL" id="JAZHPM010000006">
    <property type="protein sequence ID" value="MEF2291360.1"/>
    <property type="molecule type" value="Genomic_DNA"/>
</dbReference>
<dbReference type="NCBIfam" id="TIGR01727">
    <property type="entry name" value="oligo_HPY"/>
    <property type="match status" value="1"/>
</dbReference>
<evidence type="ECO:0000256" key="3">
    <source>
        <dbReference type="ARBA" id="ARBA00022741"/>
    </source>
</evidence>
<evidence type="ECO:0000256" key="2">
    <source>
        <dbReference type="ARBA" id="ARBA00022448"/>
    </source>
</evidence>
<evidence type="ECO:0000256" key="4">
    <source>
        <dbReference type="ARBA" id="ARBA00022840"/>
    </source>
</evidence>
<dbReference type="InterPro" id="IPR027417">
    <property type="entry name" value="P-loop_NTPase"/>
</dbReference>
<dbReference type="RefSeq" id="WP_073013152.1">
    <property type="nucleotide sequence ID" value="NZ_CP018622.1"/>
</dbReference>
<feature type="domain" description="ABC transporter" evidence="5">
    <location>
        <begin position="6"/>
        <end position="256"/>
    </location>
</feature>
<evidence type="ECO:0000313" key="7">
    <source>
        <dbReference type="Proteomes" id="UP001356080"/>
    </source>
</evidence>
<dbReference type="PROSITE" id="PS00211">
    <property type="entry name" value="ABC_TRANSPORTER_1"/>
    <property type="match status" value="1"/>
</dbReference>
<name>A0ABU7VE97_9BACI</name>
<dbReference type="InterPro" id="IPR017871">
    <property type="entry name" value="ABC_transporter-like_CS"/>
</dbReference>
<dbReference type="Pfam" id="PF00005">
    <property type="entry name" value="ABC_tran"/>
    <property type="match status" value="1"/>
</dbReference>
<dbReference type="CDD" id="cd03257">
    <property type="entry name" value="ABC_NikE_OppD_transporters"/>
    <property type="match status" value="1"/>
</dbReference>
<organism evidence="6 7">
    <name type="scientific">Virgibacillus dokdonensis</name>
    <dbReference type="NCBI Taxonomy" id="302167"/>
    <lineage>
        <taxon>Bacteria</taxon>
        <taxon>Bacillati</taxon>
        <taxon>Bacillota</taxon>
        <taxon>Bacilli</taxon>
        <taxon>Bacillales</taxon>
        <taxon>Bacillaceae</taxon>
        <taxon>Virgibacillus</taxon>
    </lineage>
</organism>
<dbReference type="SMART" id="SM00382">
    <property type="entry name" value="AAA"/>
    <property type="match status" value="1"/>
</dbReference>
<keyword evidence="4 6" id="KW-0067">ATP-binding</keyword>
<dbReference type="InterPro" id="IPR003593">
    <property type="entry name" value="AAA+_ATPase"/>
</dbReference>
<comment type="caution">
    <text evidence="6">The sequence shown here is derived from an EMBL/GenBank/DDBJ whole genome shotgun (WGS) entry which is preliminary data.</text>
</comment>
<dbReference type="PANTHER" id="PTHR43776">
    <property type="entry name" value="TRANSPORT ATP-BINDING PROTEIN"/>
    <property type="match status" value="1"/>
</dbReference>
<dbReference type="InterPro" id="IPR013563">
    <property type="entry name" value="Oligopep_ABC_C"/>
</dbReference>
<dbReference type="InterPro" id="IPR050319">
    <property type="entry name" value="ABC_transp_ATP-bind"/>
</dbReference>
<comment type="similarity">
    <text evidence="1">Belongs to the ABC transporter superfamily.</text>
</comment>